<dbReference type="Proteomes" id="UP000619265">
    <property type="component" value="Unassembled WGS sequence"/>
</dbReference>
<dbReference type="InterPro" id="IPR029705">
    <property type="entry name" value="VPS35L"/>
</dbReference>
<sequence>YLAIALQVDVVDHEHNDFFDPLRGLADNATNCREDVQELESTSSEASSQLPTREWMSFKRFLMQKFPVSKMVSISSMSNVIMKGVKVAEKSLTSTHLEELEDPEKCAEDGVKVVTRQEYISRLHELKDEINRAWRANDRVTSLKLAIKVARLLMDTSVLHFYPTLFVLSMDIMDMLGDMVWERIKWKAEFAEDGTRLFSLPGLSAFWLSLSLMLANVTDYNEKLLKPDQSIWILHGS</sequence>
<reference evidence="6" key="1">
    <citation type="submission" date="2015-10" db="EMBL/GenBank/DDBJ databases">
        <authorList>
            <person name="Martinez-Garcia P.J."/>
            <person name="Crepeau M.W."/>
            <person name="Puiu D."/>
            <person name="Gonzalez-Ibeas D."/>
            <person name="Whalen J."/>
            <person name="Stevens K."/>
            <person name="Paul R."/>
            <person name="Butterfield T."/>
            <person name="Britton M."/>
            <person name="Reagan R."/>
            <person name="Chakraborty S."/>
            <person name="Walawage S.L."/>
            <person name="Vasquez-Gross H.A."/>
            <person name="Cardeno C."/>
            <person name="Famula R."/>
            <person name="Pratt K."/>
            <person name="Kuruganti S."/>
            <person name="Aradhya M.K."/>
            <person name="Leslie C.A."/>
            <person name="Dandekar A.M."/>
            <person name="Salzberg S.L."/>
            <person name="Wegrzyn J.L."/>
            <person name="Langley C.H."/>
            <person name="Neale D.B."/>
        </authorList>
    </citation>
    <scope>NUCLEOTIDE SEQUENCE</scope>
    <source>
        <tissue evidence="6">Leaves</tissue>
    </source>
</reference>
<dbReference type="GO" id="GO:0005768">
    <property type="term" value="C:endosome"/>
    <property type="evidence" value="ECO:0007669"/>
    <property type="project" value="UniProtKB-SubCell"/>
</dbReference>
<protein>
    <submittedName>
        <fullName evidence="6">Uncharacterized protein</fullName>
    </submittedName>
</protein>
<dbReference type="GO" id="GO:0015031">
    <property type="term" value="P:protein transport"/>
    <property type="evidence" value="ECO:0007669"/>
    <property type="project" value="UniProtKB-KW"/>
</dbReference>
<evidence type="ECO:0000256" key="4">
    <source>
        <dbReference type="ARBA" id="ARBA00022753"/>
    </source>
</evidence>
<keyword evidence="3" id="KW-0813">Transport</keyword>
<evidence type="ECO:0000256" key="5">
    <source>
        <dbReference type="ARBA" id="ARBA00022927"/>
    </source>
</evidence>
<proteinExistence type="inferred from homology"/>
<dbReference type="GO" id="GO:0032456">
    <property type="term" value="P:endocytic recycling"/>
    <property type="evidence" value="ECO:0007669"/>
    <property type="project" value="InterPro"/>
</dbReference>
<dbReference type="EMBL" id="LIHL02000002">
    <property type="protein sequence ID" value="KAF5478945.1"/>
    <property type="molecule type" value="Genomic_DNA"/>
</dbReference>
<evidence type="ECO:0000256" key="3">
    <source>
        <dbReference type="ARBA" id="ARBA00022448"/>
    </source>
</evidence>
<dbReference type="PANTHER" id="PTHR13673">
    <property type="entry name" value="ESOPHAGEAL CANCER ASSOCIATED PROTEIN"/>
    <property type="match status" value="1"/>
</dbReference>
<comment type="similarity">
    <text evidence="2">Belongs to the VPS35L family.</text>
</comment>
<comment type="caution">
    <text evidence="6">The sequence shown here is derived from an EMBL/GenBank/DDBJ whole genome shotgun (WGS) entry which is preliminary data.</text>
</comment>
<dbReference type="AlphaFoldDB" id="A0A834D700"/>
<accession>A0A834D700</accession>
<evidence type="ECO:0000256" key="2">
    <source>
        <dbReference type="ARBA" id="ARBA00010704"/>
    </source>
</evidence>
<keyword evidence="5" id="KW-0653">Protein transport</keyword>
<dbReference type="Gramene" id="Jr02_24710_p1">
    <property type="protein sequence ID" value="cds.Jr02_24710_p1"/>
    <property type="gene ID" value="Jr02_24710"/>
</dbReference>
<gene>
    <name evidence="6" type="ORF">F2P56_005465</name>
</gene>
<evidence type="ECO:0000313" key="6">
    <source>
        <dbReference type="EMBL" id="KAF5478945.1"/>
    </source>
</evidence>
<dbReference type="PANTHER" id="PTHR13673:SF0">
    <property type="entry name" value="VPS35 ENDOSOMAL PROTEIN-SORTING FACTOR-LIKE"/>
    <property type="match status" value="1"/>
</dbReference>
<keyword evidence="4" id="KW-0967">Endosome</keyword>
<reference evidence="6" key="2">
    <citation type="submission" date="2020-03" db="EMBL/GenBank/DDBJ databases">
        <title>Walnut 2.0.</title>
        <authorList>
            <person name="Marrano A."/>
            <person name="Britton M."/>
            <person name="Zimin A.V."/>
            <person name="Zaini P.A."/>
            <person name="Workman R."/>
            <person name="Puiu D."/>
            <person name="Bianco L."/>
            <person name="Allen B.J."/>
            <person name="Troggio M."/>
            <person name="Leslie C.A."/>
            <person name="Timp W."/>
            <person name="Dendekar A."/>
            <person name="Salzberg S.L."/>
            <person name="Neale D.B."/>
        </authorList>
    </citation>
    <scope>NUCLEOTIDE SEQUENCE</scope>
    <source>
        <tissue evidence="6">Leaves</tissue>
    </source>
</reference>
<evidence type="ECO:0000313" key="7">
    <source>
        <dbReference type="Proteomes" id="UP000619265"/>
    </source>
</evidence>
<feature type="non-terminal residue" evidence="6">
    <location>
        <position position="237"/>
    </location>
</feature>
<comment type="subcellular location">
    <subcellularLocation>
        <location evidence="1">Endosome</location>
    </subcellularLocation>
</comment>
<evidence type="ECO:0000256" key="1">
    <source>
        <dbReference type="ARBA" id="ARBA00004177"/>
    </source>
</evidence>
<name>A0A834D700_JUGRE</name>
<organism evidence="6 7">
    <name type="scientific">Juglans regia</name>
    <name type="common">English walnut</name>
    <dbReference type="NCBI Taxonomy" id="51240"/>
    <lineage>
        <taxon>Eukaryota</taxon>
        <taxon>Viridiplantae</taxon>
        <taxon>Streptophyta</taxon>
        <taxon>Embryophyta</taxon>
        <taxon>Tracheophyta</taxon>
        <taxon>Spermatophyta</taxon>
        <taxon>Magnoliopsida</taxon>
        <taxon>eudicotyledons</taxon>
        <taxon>Gunneridae</taxon>
        <taxon>Pentapetalae</taxon>
        <taxon>rosids</taxon>
        <taxon>fabids</taxon>
        <taxon>Fagales</taxon>
        <taxon>Juglandaceae</taxon>
        <taxon>Juglans</taxon>
    </lineage>
</organism>